<feature type="compositionally biased region" description="Acidic residues" evidence="1">
    <location>
        <begin position="375"/>
        <end position="395"/>
    </location>
</feature>
<feature type="compositionally biased region" description="Basic and acidic residues" evidence="1">
    <location>
        <begin position="466"/>
        <end position="477"/>
    </location>
</feature>
<feature type="compositionally biased region" description="Low complexity" evidence="1">
    <location>
        <begin position="450"/>
        <end position="461"/>
    </location>
</feature>
<dbReference type="AlphaFoldDB" id="A0A427XCQ5"/>
<organism evidence="2 3">
    <name type="scientific">Apiotrichum porosum</name>
    <dbReference type="NCBI Taxonomy" id="105984"/>
    <lineage>
        <taxon>Eukaryota</taxon>
        <taxon>Fungi</taxon>
        <taxon>Dikarya</taxon>
        <taxon>Basidiomycota</taxon>
        <taxon>Agaricomycotina</taxon>
        <taxon>Tremellomycetes</taxon>
        <taxon>Trichosporonales</taxon>
        <taxon>Trichosporonaceae</taxon>
        <taxon>Apiotrichum</taxon>
    </lineage>
</organism>
<feature type="region of interest" description="Disordered" evidence="1">
    <location>
        <begin position="260"/>
        <end position="477"/>
    </location>
</feature>
<dbReference type="RefSeq" id="XP_028471827.1">
    <property type="nucleotide sequence ID" value="XM_028620952.1"/>
</dbReference>
<dbReference type="GeneID" id="39589971"/>
<feature type="compositionally biased region" description="Pro residues" evidence="1">
    <location>
        <begin position="62"/>
        <end position="71"/>
    </location>
</feature>
<evidence type="ECO:0000256" key="1">
    <source>
        <dbReference type="SAM" id="MobiDB-lite"/>
    </source>
</evidence>
<accession>A0A427XCQ5</accession>
<sequence>MSVATATAAPVPNGAAGTGAPATTTASSSTANNARSPSRSPTRALVPSHSILRPCNAKGIPVGPPIIPPPNVRSVSSPGLQRVPLAAAVAPAAGPPDAAQPAAGGPVDGSGVSNSSNESLTTTSTVPSMSPSAMSNASTFASSSDPFCEETESSFGGSTPRSSMYCASPKIRFGSLPERPPELRRRNSITLGVLARKNMLTAQGTVAGGSTVSANGTRKIMMTDAEWEAYQQKFASKNGNANAVDLGQVMSSGAKKLWGKVRRGSNTSQTSNSSSTPSVTGRGRSDSTGAIPVSPRAGPMVDVAPAIVEEEEPHSAPASPRQGALQMSGTTDGDETPRRGRSPSPPPLSLQHMEEVSHHHGHRGRSPSPPPHPLEDEDEEDDDEERFANGQDDDENRSQNSSSNNNEEDHRTHDDADAEHLSHHNSTAAALGFELRDYKKRPAWDRRGSAHSIHSNHSSSSLNRLADGHTHEATSQV</sequence>
<gene>
    <name evidence="2" type="ORF">EHS24_005428</name>
</gene>
<keyword evidence="3" id="KW-1185">Reference proteome</keyword>
<dbReference type="EMBL" id="RSCE01000022">
    <property type="protein sequence ID" value="RSH76680.1"/>
    <property type="molecule type" value="Genomic_DNA"/>
</dbReference>
<feature type="compositionally biased region" description="Low complexity" evidence="1">
    <location>
        <begin position="86"/>
        <end position="105"/>
    </location>
</feature>
<feature type="compositionally biased region" description="Basic and acidic residues" evidence="1">
    <location>
        <begin position="407"/>
        <end position="422"/>
    </location>
</feature>
<comment type="caution">
    <text evidence="2">The sequence shown here is derived from an EMBL/GenBank/DDBJ whole genome shotgun (WGS) entry which is preliminary data.</text>
</comment>
<evidence type="ECO:0000313" key="3">
    <source>
        <dbReference type="Proteomes" id="UP000279236"/>
    </source>
</evidence>
<reference evidence="2 3" key="1">
    <citation type="submission" date="2018-11" db="EMBL/GenBank/DDBJ databases">
        <title>Genome sequence of Apiotrichum porosum DSM 27194.</title>
        <authorList>
            <person name="Aliyu H."/>
            <person name="Gorte O."/>
            <person name="Ochsenreither K."/>
        </authorList>
    </citation>
    <scope>NUCLEOTIDE SEQUENCE [LARGE SCALE GENOMIC DNA]</scope>
    <source>
        <strain evidence="2 3">DSM 27194</strain>
    </source>
</reference>
<dbReference type="OrthoDB" id="3366178at2759"/>
<protein>
    <submittedName>
        <fullName evidence="2">Uncharacterized protein</fullName>
    </submittedName>
</protein>
<feature type="compositionally biased region" description="Low complexity" evidence="1">
    <location>
        <begin position="265"/>
        <end position="280"/>
    </location>
</feature>
<proteinExistence type="predicted"/>
<feature type="compositionally biased region" description="Basic and acidic residues" evidence="1">
    <location>
        <begin position="434"/>
        <end position="448"/>
    </location>
</feature>
<evidence type="ECO:0000313" key="2">
    <source>
        <dbReference type="EMBL" id="RSH76680.1"/>
    </source>
</evidence>
<dbReference type="Proteomes" id="UP000279236">
    <property type="component" value="Unassembled WGS sequence"/>
</dbReference>
<feature type="compositionally biased region" description="Low complexity" evidence="1">
    <location>
        <begin position="113"/>
        <end position="138"/>
    </location>
</feature>
<feature type="compositionally biased region" description="Low complexity" evidence="1">
    <location>
        <begin position="1"/>
        <end position="40"/>
    </location>
</feature>
<name>A0A427XCQ5_9TREE</name>
<feature type="region of interest" description="Disordered" evidence="1">
    <location>
        <begin position="1"/>
        <end position="161"/>
    </location>
</feature>